<gene>
    <name evidence="2" type="ORF">MSPICULIGERA_LOCUS6984</name>
</gene>
<evidence type="ECO:0000313" key="3">
    <source>
        <dbReference type="Proteomes" id="UP001177023"/>
    </source>
</evidence>
<feature type="transmembrane region" description="Helical" evidence="1">
    <location>
        <begin position="12"/>
        <end position="34"/>
    </location>
</feature>
<sequence>MYLLHKFYTDLFSLLLPFSVFSSSSGGIGLSVFLQHGRGGGWLTTKALRLLFRFLEDWGESAQQRCANK</sequence>
<protein>
    <submittedName>
        <fullName evidence="2">Uncharacterized protein</fullName>
    </submittedName>
</protein>
<name>A0AA36FUY6_9BILA</name>
<dbReference type="AlphaFoldDB" id="A0AA36FUY6"/>
<organism evidence="2 3">
    <name type="scientific">Mesorhabditis spiculigera</name>
    <dbReference type="NCBI Taxonomy" id="96644"/>
    <lineage>
        <taxon>Eukaryota</taxon>
        <taxon>Metazoa</taxon>
        <taxon>Ecdysozoa</taxon>
        <taxon>Nematoda</taxon>
        <taxon>Chromadorea</taxon>
        <taxon>Rhabditida</taxon>
        <taxon>Rhabditina</taxon>
        <taxon>Rhabditomorpha</taxon>
        <taxon>Rhabditoidea</taxon>
        <taxon>Rhabditidae</taxon>
        <taxon>Mesorhabditinae</taxon>
        <taxon>Mesorhabditis</taxon>
    </lineage>
</organism>
<evidence type="ECO:0000313" key="2">
    <source>
        <dbReference type="EMBL" id="CAJ0568466.1"/>
    </source>
</evidence>
<feature type="non-terminal residue" evidence="2">
    <location>
        <position position="69"/>
    </location>
</feature>
<accession>A0AA36FUY6</accession>
<proteinExistence type="predicted"/>
<reference evidence="2" key="1">
    <citation type="submission" date="2023-06" db="EMBL/GenBank/DDBJ databases">
        <authorList>
            <person name="Delattre M."/>
        </authorList>
    </citation>
    <scope>NUCLEOTIDE SEQUENCE</scope>
    <source>
        <strain evidence="2">AF72</strain>
    </source>
</reference>
<keyword evidence="3" id="KW-1185">Reference proteome</keyword>
<dbReference type="Proteomes" id="UP001177023">
    <property type="component" value="Unassembled WGS sequence"/>
</dbReference>
<keyword evidence="1" id="KW-0472">Membrane</keyword>
<keyword evidence="1" id="KW-0812">Transmembrane</keyword>
<evidence type="ECO:0000256" key="1">
    <source>
        <dbReference type="SAM" id="Phobius"/>
    </source>
</evidence>
<keyword evidence="1" id="KW-1133">Transmembrane helix</keyword>
<comment type="caution">
    <text evidence="2">The sequence shown here is derived from an EMBL/GenBank/DDBJ whole genome shotgun (WGS) entry which is preliminary data.</text>
</comment>
<dbReference type="EMBL" id="CATQJA010001743">
    <property type="protein sequence ID" value="CAJ0568466.1"/>
    <property type="molecule type" value="Genomic_DNA"/>
</dbReference>